<evidence type="ECO:0000256" key="2">
    <source>
        <dbReference type="ARBA" id="ARBA00004141"/>
    </source>
</evidence>
<evidence type="ECO:0000256" key="9">
    <source>
        <dbReference type="ARBA" id="ARBA00023002"/>
    </source>
</evidence>
<evidence type="ECO:0000256" key="11">
    <source>
        <dbReference type="ARBA" id="ARBA00023014"/>
    </source>
</evidence>
<reference evidence="15 16" key="1">
    <citation type="submission" date="2013-09" db="EMBL/GenBank/DDBJ databases">
        <title>Genome sequencing of Arenimonas malthae.</title>
        <authorList>
            <person name="Chen F."/>
            <person name="Wang G."/>
        </authorList>
    </citation>
    <scope>NUCLEOTIDE SEQUENCE [LARGE SCALE GENOMIC DNA]</scope>
    <source>
        <strain evidence="15 16">CC-JY-1</strain>
    </source>
</reference>
<keyword evidence="4 13" id="KW-0812">Transmembrane</keyword>
<dbReference type="Gene3D" id="2.40.30.10">
    <property type="entry name" value="Translation factors"/>
    <property type="match status" value="1"/>
</dbReference>
<keyword evidence="8 13" id="KW-1133">Transmembrane helix</keyword>
<dbReference type="SUPFAM" id="SSF63380">
    <property type="entry name" value="Riboflavin synthase domain-like"/>
    <property type="match status" value="1"/>
</dbReference>
<proteinExistence type="predicted"/>
<evidence type="ECO:0000256" key="4">
    <source>
        <dbReference type="ARBA" id="ARBA00022692"/>
    </source>
</evidence>
<evidence type="ECO:0000313" key="15">
    <source>
        <dbReference type="EMBL" id="KFN49966.1"/>
    </source>
</evidence>
<dbReference type="GO" id="GO:0016020">
    <property type="term" value="C:membrane"/>
    <property type="evidence" value="ECO:0007669"/>
    <property type="project" value="UniProtKB-SubCell"/>
</dbReference>
<dbReference type="EMBL" id="AVCH01000104">
    <property type="protein sequence ID" value="KFN49966.1"/>
    <property type="molecule type" value="Genomic_DNA"/>
</dbReference>
<keyword evidence="5" id="KW-0001">2Fe-2S</keyword>
<keyword evidence="12 13" id="KW-0472">Membrane</keyword>
<dbReference type="PANTHER" id="PTHR47354:SF8">
    <property type="entry name" value="1,2-PHENYLACETYL-COA EPOXIDASE, SUBUNIT E"/>
    <property type="match status" value="1"/>
</dbReference>
<feature type="domain" description="FAD-binding FR-type" evidence="14">
    <location>
        <begin position="196"/>
        <end position="295"/>
    </location>
</feature>
<dbReference type="GO" id="GO:0016491">
    <property type="term" value="F:oxidoreductase activity"/>
    <property type="evidence" value="ECO:0007669"/>
    <property type="project" value="UniProtKB-KW"/>
</dbReference>
<evidence type="ECO:0000256" key="6">
    <source>
        <dbReference type="ARBA" id="ARBA00022723"/>
    </source>
</evidence>
<keyword evidence="9" id="KW-0560">Oxidoreductase</keyword>
<sequence>MRLTTAPFLAAIVVVSTGLVLAEVPAATWASTAALSLAAGVAALAMMGLAALLGARWRWVEDLFGGLDRVYEVHKWLGVWALALASVHLVFKAGAPGWETASILPLPPYWTRLVRQLSYVALGLIVLLALNRKIPYGTWRWWHKLSGPLFLIVVLHWLSFKSPIALASPAGLWLALCAALGIAGAAWKLLLYPFFSRHAEYRVTAVTPGPSSVRLELAPVGRGIAFEAGQFAFLRLLQPGLREPHPFTLASAGGPGQPVQFVIRALGDYTSKLVAEAAPGMHAEVYAPFGRFQRYATGDFEVWIAGGVGLSPFIAWLQDDGAEGLGRVTLFNFYTPGREFPGMDELGALARKRGVDWVPVAGGPGAPEFRERFEWLVGQVGAAKISIRFCGPAGLLAAVRAEMARHGIPASKLRYEQFEFR</sequence>
<feature type="transmembrane region" description="Helical" evidence="13">
    <location>
        <begin position="113"/>
        <end position="130"/>
    </location>
</feature>
<dbReference type="GO" id="GO:0050660">
    <property type="term" value="F:flavin adenine dinucleotide binding"/>
    <property type="evidence" value="ECO:0007669"/>
    <property type="project" value="TreeGrafter"/>
</dbReference>
<feature type="transmembrane region" description="Helical" evidence="13">
    <location>
        <begin position="76"/>
        <end position="93"/>
    </location>
</feature>
<evidence type="ECO:0000256" key="12">
    <source>
        <dbReference type="ARBA" id="ARBA00023136"/>
    </source>
</evidence>
<keyword evidence="6" id="KW-0479">Metal-binding</keyword>
<evidence type="ECO:0000256" key="8">
    <source>
        <dbReference type="ARBA" id="ARBA00022989"/>
    </source>
</evidence>
<name>A0A091BE31_9GAMM</name>
<dbReference type="CDD" id="cd06198">
    <property type="entry name" value="FNR_like_3"/>
    <property type="match status" value="1"/>
</dbReference>
<dbReference type="PATRIC" id="fig|1384054.3.peg.969"/>
<dbReference type="OrthoDB" id="9796486at2"/>
<feature type="transmembrane region" description="Helical" evidence="13">
    <location>
        <begin position="142"/>
        <end position="160"/>
    </location>
</feature>
<protein>
    <recommendedName>
        <fullName evidence="14">FAD-binding FR-type domain-containing protein</fullName>
    </recommendedName>
</protein>
<evidence type="ECO:0000256" key="3">
    <source>
        <dbReference type="ARBA" id="ARBA00022630"/>
    </source>
</evidence>
<feature type="transmembrane region" description="Helical" evidence="13">
    <location>
        <begin position="32"/>
        <end position="55"/>
    </location>
</feature>
<comment type="cofactor">
    <cofactor evidence="1">
        <name>FAD</name>
        <dbReference type="ChEBI" id="CHEBI:57692"/>
    </cofactor>
</comment>
<keyword evidence="16" id="KW-1185">Reference proteome</keyword>
<keyword evidence="7" id="KW-0274">FAD</keyword>
<dbReference type="PANTHER" id="PTHR47354">
    <property type="entry name" value="NADH OXIDOREDUCTASE HCR"/>
    <property type="match status" value="1"/>
</dbReference>
<dbReference type="InterPro" id="IPR017927">
    <property type="entry name" value="FAD-bd_FR_type"/>
</dbReference>
<evidence type="ECO:0000256" key="7">
    <source>
        <dbReference type="ARBA" id="ARBA00022827"/>
    </source>
</evidence>
<dbReference type="SUPFAM" id="SSF52343">
    <property type="entry name" value="Ferredoxin reductase-like, C-terminal NADP-linked domain"/>
    <property type="match status" value="1"/>
</dbReference>
<keyword evidence="3" id="KW-0285">Flavoprotein</keyword>
<dbReference type="eggNOG" id="COG4097">
    <property type="taxonomic scope" value="Bacteria"/>
</dbReference>
<dbReference type="RefSeq" id="WP_043801707.1">
    <property type="nucleotide sequence ID" value="NZ_AVCH01000104.1"/>
</dbReference>
<evidence type="ECO:0000256" key="1">
    <source>
        <dbReference type="ARBA" id="ARBA00001974"/>
    </source>
</evidence>
<dbReference type="GO" id="GO:0046872">
    <property type="term" value="F:metal ion binding"/>
    <property type="evidence" value="ECO:0007669"/>
    <property type="project" value="UniProtKB-KW"/>
</dbReference>
<evidence type="ECO:0000256" key="5">
    <source>
        <dbReference type="ARBA" id="ARBA00022714"/>
    </source>
</evidence>
<evidence type="ECO:0000259" key="14">
    <source>
        <dbReference type="PROSITE" id="PS51384"/>
    </source>
</evidence>
<comment type="subcellular location">
    <subcellularLocation>
        <location evidence="2">Membrane</location>
        <topology evidence="2">Multi-pass membrane protein</topology>
    </subcellularLocation>
</comment>
<dbReference type="InterPro" id="IPR017938">
    <property type="entry name" value="Riboflavin_synthase-like_b-brl"/>
</dbReference>
<dbReference type="InterPro" id="IPR013130">
    <property type="entry name" value="Fe3_Rdtase_TM_dom"/>
</dbReference>
<feature type="transmembrane region" description="Helical" evidence="13">
    <location>
        <begin position="172"/>
        <end position="192"/>
    </location>
</feature>
<keyword evidence="11" id="KW-0411">Iron-sulfur</keyword>
<comment type="caution">
    <text evidence="15">The sequence shown here is derived from an EMBL/GenBank/DDBJ whole genome shotgun (WGS) entry which is preliminary data.</text>
</comment>
<evidence type="ECO:0000313" key="16">
    <source>
        <dbReference type="Proteomes" id="UP000029392"/>
    </source>
</evidence>
<gene>
    <name evidence="15" type="ORF">N790_00970</name>
</gene>
<dbReference type="PROSITE" id="PS51384">
    <property type="entry name" value="FAD_FR"/>
    <property type="match status" value="1"/>
</dbReference>
<dbReference type="InterPro" id="IPR050415">
    <property type="entry name" value="MRET"/>
</dbReference>
<evidence type="ECO:0000256" key="10">
    <source>
        <dbReference type="ARBA" id="ARBA00023004"/>
    </source>
</evidence>
<dbReference type="Pfam" id="PF01794">
    <property type="entry name" value="Ferric_reduct"/>
    <property type="match status" value="1"/>
</dbReference>
<dbReference type="Proteomes" id="UP000029392">
    <property type="component" value="Unassembled WGS sequence"/>
</dbReference>
<dbReference type="STRING" id="1384054.N790_00970"/>
<evidence type="ECO:0000256" key="13">
    <source>
        <dbReference type="SAM" id="Phobius"/>
    </source>
</evidence>
<accession>A0A091BE31</accession>
<organism evidence="15 16">
    <name type="scientific">Arenimonas malthae CC-JY-1</name>
    <dbReference type="NCBI Taxonomy" id="1384054"/>
    <lineage>
        <taxon>Bacteria</taxon>
        <taxon>Pseudomonadati</taxon>
        <taxon>Pseudomonadota</taxon>
        <taxon>Gammaproteobacteria</taxon>
        <taxon>Lysobacterales</taxon>
        <taxon>Lysobacteraceae</taxon>
        <taxon>Arenimonas</taxon>
    </lineage>
</organism>
<dbReference type="Gene3D" id="3.40.50.80">
    <property type="entry name" value="Nucleotide-binding domain of ferredoxin-NADP reductase (FNR) module"/>
    <property type="match status" value="1"/>
</dbReference>
<dbReference type="GO" id="GO:0051537">
    <property type="term" value="F:2 iron, 2 sulfur cluster binding"/>
    <property type="evidence" value="ECO:0007669"/>
    <property type="project" value="UniProtKB-KW"/>
</dbReference>
<keyword evidence="10" id="KW-0408">Iron</keyword>
<dbReference type="InterPro" id="IPR039261">
    <property type="entry name" value="FNR_nucleotide-bd"/>
</dbReference>
<dbReference type="AlphaFoldDB" id="A0A091BE31"/>